<feature type="region of interest" description="Disordered" evidence="1">
    <location>
        <begin position="156"/>
        <end position="177"/>
    </location>
</feature>
<organism evidence="2 3">
    <name type="scientific">Eumeta variegata</name>
    <name type="common">Bagworm moth</name>
    <name type="synonym">Eumeta japonica</name>
    <dbReference type="NCBI Taxonomy" id="151549"/>
    <lineage>
        <taxon>Eukaryota</taxon>
        <taxon>Metazoa</taxon>
        <taxon>Ecdysozoa</taxon>
        <taxon>Arthropoda</taxon>
        <taxon>Hexapoda</taxon>
        <taxon>Insecta</taxon>
        <taxon>Pterygota</taxon>
        <taxon>Neoptera</taxon>
        <taxon>Endopterygota</taxon>
        <taxon>Lepidoptera</taxon>
        <taxon>Glossata</taxon>
        <taxon>Ditrysia</taxon>
        <taxon>Tineoidea</taxon>
        <taxon>Psychidae</taxon>
        <taxon>Oiketicinae</taxon>
        <taxon>Eumeta</taxon>
    </lineage>
</organism>
<dbReference type="Proteomes" id="UP000299102">
    <property type="component" value="Unassembled WGS sequence"/>
</dbReference>
<sequence length="269" mass="30895">MGQVLITHCWGAYPPTYFYFRLNPSRQPGVRWELLAITVTIEMTVFLTSRGQLTNEFFLNQNKALCRCLLSTVADNRSKPLGLHRSVNMLRCYVGYAQRTTFYIYKEGRITRFLFIGTIKSSGCGIGDSEVKLRKWISQHWKSGLHGLHLGNKTDDRCSPRRDAARRPPRCTWSASPRNTRHTQTVRMVASSFSREKAIHGGPLILIKNDIQYKERLDVVSLSVEQTIEVACIELEQLVVLSVYRPPKSSYDAFDKIMDDILYKISKKL</sequence>
<evidence type="ECO:0000313" key="2">
    <source>
        <dbReference type="EMBL" id="GBP95305.1"/>
    </source>
</evidence>
<accession>A0A4C2A8J8</accession>
<comment type="caution">
    <text evidence="2">The sequence shown here is derived from an EMBL/GenBank/DDBJ whole genome shotgun (WGS) entry which is preliminary data.</text>
</comment>
<keyword evidence="3" id="KW-1185">Reference proteome</keyword>
<evidence type="ECO:0000256" key="1">
    <source>
        <dbReference type="SAM" id="MobiDB-lite"/>
    </source>
</evidence>
<feature type="compositionally biased region" description="Basic and acidic residues" evidence="1">
    <location>
        <begin position="156"/>
        <end position="166"/>
    </location>
</feature>
<name>A0A4C2A8J8_EUMVA</name>
<protein>
    <submittedName>
        <fullName evidence="2">Uncharacterized protein</fullName>
    </submittedName>
</protein>
<dbReference type="EMBL" id="BGZK01002612">
    <property type="protein sequence ID" value="GBP95305.1"/>
    <property type="molecule type" value="Genomic_DNA"/>
</dbReference>
<dbReference type="AlphaFoldDB" id="A0A4C2A8J8"/>
<proteinExistence type="predicted"/>
<gene>
    <name evidence="2" type="ORF">EVAR_68586_1</name>
</gene>
<evidence type="ECO:0000313" key="3">
    <source>
        <dbReference type="Proteomes" id="UP000299102"/>
    </source>
</evidence>
<dbReference type="OrthoDB" id="414730at2759"/>
<reference evidence="2 3" key="1">
    <citation type="journal article" date="2019" name="Commun. Biol.">
        <title>The bagworm genome reveals a unique fibroin gene that provides high tensile strength.</title>
        <authorList>
            <person name="Kono N."/>
            <person name="Nakamura H."/>
            <person name="Ohtoshi R."/>
            <person name="Tomita M."/>
            <person name="Numata K."/>
            <person name="Arakawa K."/>
        </authorList>
    </citation>
    <scope>NUCLEOTIDE SEQUENCE [LARGE SCALE GENOMIC DNA]</scope>
</reference>